<keyword evidence="2" id="KW-1185">Reference proteome</keyword>
<accession>A0A225V1A1</accession>
<protein>
    <recommendedName>
        <fullName evidence="3">Eukaryotic/viral aspartic protease</fullName>
    </recommendedName>
</protein>
<gene>
    <name evidence="1" type="ORF">PHMEG_00030361</name>
</gene>
<evidence type="ECO:0000313" key="1">
    <source>
        <dbReference type="EMBL" id="OWY98788.1"/>
    </source>
</evidence>
<evidence type="ECO:0008006" key="3">
    <source>
        <dbReference type="Google" id="ProtNLM"/>
    </source>
</evidence>
<dbReference type="Proteomes" id="UP000198211">
    <property type="component" value="Unassembled WGS sequence"/>
</dbReference>
<name>A0A225V1A1_9STRA</name>
<evidence type="ECO:0000313" key="2">
    <source>
        <dbReference type="Proteomes" id="UP000198211"/>
    </source>
</evidence>
<organism evidence="1 2">
    <name type="scientific">Phytophthora megakarya</name>
    <dbReference type="NCBI Taxonomy" id="4795"/>
    <lineage>
        <taxon>Eukaryota</taxon>
        <taxon>Sar</taxon>
        <taxon>Stramenopiles</taxon>
        <taxon>Oomycota</taxon>
        <taxon>Peronosporomycetes</taxon>
        <taxon>Peronosporales</taxon>
        <taxon>Peronosporaceae</taxon>
        <taxon>Phytophthora</taxon>
    </lineage>
</organism>
<comment type="caution">
    <text evidence="1">The sequence shown here is derived from an EMBL/GenBank/DDBJ whole genome shotgun (WGS) entry which is preliminary data.</text>
</comment>
<dbReference type="AlphaFoldDB" id="A0A225V1A1"/>
<proteinExistence type="predicted"/>
<sequence length="486" mass="54860">MSRLRTTTNDEQPLTGLSLEAISVHNKVEHLQVDLIKVAIDLLLVKVRDSVTIVVDEASRNLSMDRVPPVEVSIIRPTIASVHDAGQCEAFNELAKILRAKVDKNDISPGTTENCLRWTFKLGCLPGLDLIGQPQSAERVIDADCIYAFISKCNYPDEDNDYCMNTTGFEKERGISLGGGELDLETEAKITQDGDEYRWGKVAETGSMVSVHVKMVKLLPGELMGWWKSKRFDQRVRMRAIVRGAVNDVRIPILGPTLAKRLRLQQIRGHGRQLEVQGIKKGKMSTSIRVAAKITLGWNTVYELDFWVMEVVMGTNFMIPAGIRLDLFHATAKLLDEVMIPLVKAQNFDDEIPEGMHVPGGPNDNLPIAAGEWVDYLQRNKPSLGTHDVWVRRTPALIPTITKFRKGQPTCVRLTNISHHTEYCPAHLSVVMWVPRGYLPKMAGYVQVGSPRYEEWQVLVYAGARDETLFQWECELYERWLASQQW</sequence>
<dbReference type="OrthoDB" id="125656at2759"/>
<dbReference type="EMBL" id="NBNE01009078">
    <property type="protein sequence ID" value="OWY98788.1"/>
    <property type="molecule type" value="Genomic_DNA"/>
</dbReference>
<reference evidence="2" key="1">
    <citation type="submission" date="2017-03" db="EMBL/GenBank/DDBJ databases">
        <title>Phytopthora megakarya and P. palmivora, two closely related causual agents of cacao black pod achieved similar genome size and gene model numbers by different mechanisms.</title>
        <authorList>
            <person name="Ali S."/>
            <person name="Shao J."/>
            <person name="Larry D.J."/>
            <person name="Kronmiller B."/>
            <person name="Shen D."/>
            <person name="Strem M.D."/>
            <person name="Melnick R.L."/>
            <person name="Guiltinan M.J."/>
            <person name="Tyler B.M."/>
            <person name="Meinhardt L.W."/>
            <person name="Bailey B.A."/>
        </authorList>
    </citation>
    <scope>NUCLEOTIDE SEQUENCE [LARGE SCALE GENOMIC DNA]</scope>
    <source>
        <strain evidence="2">zdho120</strain>
    </source>
</reference>